<dbReference type="Gene3D" id="1.10.1040.10">
    <property type="entry name" value="N-(1-d-carboxylethyl)-l-norvaline Dehydrogenase, domain 2"/>
    <property type="match status" value="1"/>
</dbReference>
<dbReference type="AlphaFoldDB" id="A0A7G2IIZ7"/>
<name>A0A7G2IIZ7_CITFR</name>
<comment type="caution">
    <text evidence="2">The sequence shown here is derived from an EMBL/GenBank/DDBJ whole genome shotgun (WGS) entry which is preliminary data.</text>
</comment>
<organism evidence="2 3">
    <name type="scientific">Citrobacter freundii</name>
    <dbReference type="NCBI Taxonomy" id="546"/>
    <lineage>
        <taxon>Bacteria</taxon>
        <taxon>Pseudomonadati</taxon>
        <taxon>Pseudomonadota</taxon>
        <taxon>Gammaproteobacteria</taxon>
        <taxon>Enterobacterales</taxon>
        <taxon>Enterobacteriaceae</taxon>
        <taxon>Citrobacter</taxon>
        <taxon>Citrobacter freundii complex</taxon>
    </lineage>
</organism>
<dbReference type="SUPFAM" id="SSF48179">
    <property type="entry name" value="6-phosphogluconate dehydrogenase C-terminal domain-like"/>
    <property type="match status" value="1"/>
</dbReference>
<evidence type="ECO:0000256" key="1">
    <source>
        <dbReference type="ARBA" id="ARBA00023002"/>
    </source>
</evidence>
<evidence type="ECO:0000313" key="3">
    <source>
        <dbReference type="Proteomes" id="UP000019194"/>
    </source>
</evidence>
<dbReference type="InterPro" id="IPR008927">
    <property type="entry name" value="6-PGluconate_DH-like_C_sf"/>
</dbReference>
<proteinExistence type="predicted"/>
<keyword evidence="1 2" id="KW-0560">Oxidoreductase</keyword>
<evidence type="ECO:0000313" key="2">
    <source>
        <dbReference type="EMBL" id="CDL37155.1"/>
    </source>
</evidence>
<dbReference type="EMBL" id="CBWP010000021">
    <property type="protein sequence ID" value="CDL37155.1"/>
    <property type="molecule type" value="Genomic_DNA"/>
</dbReference>
<protein>
    <submittedName>
        <fullName evidence="2">D-mannonate oxidoreductase</fullName>
        <ecNumber evidence="2">1.1.1.57</ecNumber>
    </submittedName>
</protein>
<dbReference type="Proteomes" id="UP000019194">
    <property type="component" value="Unassembled WGS sequence"/>
</dbReference>
<dbReference type="EC" id="1.1.1.57" evidence="2"/>
<dbReference type="GO" id="GO:0008866">
    <property type="term" value="F:fructuronate reductase activity"/>
    <property type="evidence" value="ECO:0007669"/>
    <property type="project" value="UniProtKB-EC"/>
</dbReference>
<accession>A0A7G2IIZ7</accession>
<reference evidence="2 3" key="1">
    <citation type="submission" date="2013-10" db="EMBL/GenBank/DDBJ databases">
        <title>Antibiotic resistance diversity of beta-lactamase producers in the General Hospital Vienna.</title>
        <authorList>
            <person name="Barisic I."/>
            <person name="Mitteregger D."/>
            <person name="Hirschl A.M."/>
            <person name="Noehammer C."/>
            <person name="Wiesinger-Mayr H."/>
        </authorList>
    </citation>
    <scope>NUCLEOTIDE SEQUENCE [LARGE SCALE GENOMIC DNA]</scope>
    <source>
        <strain evidence="2 3">ISC11</strain>
    </source>
</reference>
<dbReference type="InterPro" id="IPR013328">
    <property type="entry name" value="6PGD_dom2"/>
</dbReference>
<sequence>MQDSAFREAAYRLMLNEQAPTLQITDVDLDQYALSLLERFLPTQR</sequence>